<keyword evidence="1" id="KW-1133">Transmembrane helix</keyword>
<organism evidence="3 4">
    <name type="scientific">Panagrolaimus superbus</name>
    <dbReference type="NCBI Taxonomy" id="310955"/>
    <lineage>
        <taxon>Eukaryota</taxon>
        <taxon>Metazoa</taxon>
        <taxon>Ecdysozoa</taxon>
        <taxon>Nematoda</taxon>
        <taxon>Chromadorea</taxon>
        <taxon>Rhabditida</taxon>
        <taxon>Tylenchina</taxon>
        <taxon>Panagrolaimomorpha</taxon>
        <taxon>Panagrolaimoidea</taxon>
        <taxon>Panagrolaimidae</taxon>
        <taxon>Panagrolaimus</taxon>
    </lineage>
</organism>
<dbReference type="Proteomes" id="UP000887577">
    <property type="component" value="Unplaced"/>
</dbReference>
<reference evidence="4" key="1">
    <citation type="submission" date="2022-11" db="UniProtKB">
        <authorList>
            <consortium name="WormBaseParasite"/>
        </authorList>
    </citation>
    <scope>IDENTIFICATION</scope>
</reference>
<dbReference type="WBParaSite" id="PSU_v2.g7710.t1">
    <property type="protein sequence ID" value="PSU_v2.g7710.t1"/>
    <property type="gene ID" value="PSU_v2.g7710"/>
</dbReference>
<dbReference type="Pfam" id="PF07245">
    <property type="entry name" value="Phlebovirus_G2"/>
    <property type="match status" value="1"/>
</dbReference>
<name>A0A914Z730_9BILA</name>
<dbReference type="Gene3D" id="2.60.40.3770">
    <property type="match status" value="1"/>
</dbReference>
<protein>
    <submittedName>
        <fullName evidence="4">Phlebovirus glycoprotein G2 fusion domain-containing protein</fullName>
    </submittedName>
</protein>
<proteinExistence type="predicted"/>
<evidence type="ECO:0000256" key="1">
    <source>
        <dbReference type="SAM" id="Phobius"/>
    </source>
</evidence>
<sequence length="264" mass="29112">MATEKSVAMLDEIGIKAAQLFKCESAEEAEKFVNCSLDTTACRCLPADGTVSCSCMQNNVLLKNLNKNALPVKLHDHWIEPTTDRSIVARLNAEPRLQVSVQGLKLKSVIDQNSCKAELHKLSGCSSCVEGAIATFTCTTDFGTAEAHVICDKAVSFPLKCSQRGQFQSINLFFDFAKVDMTCTIKCPSNSAELIIRGLLHHSVEENPWSVRKAADEKENESFIMPILSALQDFWTTTYTLMIVTLIVAAIIAIVILKILKYFI</sequence>
<feature type="transmembrane region" description="Helical" evidence="1">
    <location>
        <begin position="239"/>
        <end position="260"/>
    </location>
</feature>
<dbReference type="AlphaFoldDB" id="A0A914Z730"/>
<feature type="domain" description="Phlebovirus glycoprotein G2 fusion" evidence="2">
    <location>
        <begin position="16"/>
        <end position="99"/>
    </location>
</feature>
<keyword evidence="1" id="KW-0472">Membrane</keyword>
<keyword evidence="3" id="KW-1185">Reference proteome</keyword>
<keyword evidence="1" id="KW-0812">Transmembrane</keyword>
<accession>A0A914Z730</accession>
<evidence type="ECO:0000313" key="3">
    <source>
        <dbReference type="Proteomes" id="UP000887577"/>
    </source>
</evidence>
<evidence type="ECO:0000313" key="4">
    <source>
        <dbReference type="WBParaSite" id="PSU_v2.g7710.t1"/>
    </source>
</evidence>
<evidence type="ECO:0000259" key="2">
    <source>
        <dbReference type="Pfam" id="PF07245"/>
    </source>
</evidence>
<dbReference type="InterPro" id="IPR009878">
    <property type="entry name" value="Phlebovirus_G2_fusion"/>
</dbReference>